<name>A0A3D4V6A0_9BACT</name>
<comment type="caution">
    <text evidence="1">The sequence shown here is derived from an EMBL/GenBank/DDBJ whole genome shotgun (WGS) entry which is preliminary data.</text>
</comment>
<dbReference type="Gene3D" id="2.40.160.60">
    <property type="entry name" value="Outer membrane protein transport protein (OMPP1/FadL/TodX)"/>
    <property type="match status" value="1"/>
</dbReference>
<dbReference type="EMBL" id="DPIY01000004">
    <property type="protein sequence ID" value="HCT56178.1"/>
    <property type="molecule type" value="Genomic_DNA"/>
</dbReference>
<organism evidence="1 2">
    <name type="scientific">Gemmatimonas aurantiaca</name>
    <dbReference type="NCBI Taxonomy" id="173480"/>
    <lineage>
        <taxon>Bacteria</taxon>
        <taxon>Pseudomonadati</taxon>
        <taxon>Gemmatimonadota</taxon>
        <taxon>Gemmatimonadia</taxon>
        <taxon>Gemmatimonadales</taxon>
        <taxon>Gemmatimonadaceae</taxon>
        <taxon>Gemmatimonas</taxon>
    </lineage>
</organism>
<gene>
    <name evidence="1" type="ORF">DGD08_03085</name>
</gene>
<dbReference type="Proteomes" id="UP000264071">
    <property type="component" value="Unassembled WGS sequence"/>
</dbReference>
<accession>A0A3D4V6A0</accession>
<evidence type="ECO:0000313" key="2">
    <source>
        <dbReference type="Proteomes" id="UP000264071"/>
    </source>
</evidence>
<evidence type="ECO:0000313" key="1">
    <source>
        <dbReference type="EMBL" id="HCT56178.1"/>
    </source>
</evidence>
<dbReference type="SUPFAM" id="SSF56935">
    <property type="entry name" value="Porins"/>
    <property type="match status" value="1"/>
</dbReference>
<protein>
    <submittedName>
        <fullName evidence="1">Uncharacterized protein</fullName>
    </submittedName>
</protein>
<reference evidence="1 2" key="1">
    <citation type="journal article" date="2018" name="Nat. Biotechnol.">
        <title>A standardized bacterial taxonomy based on genome phylogeny substantially revises the tree of life.</title>
        <authorList>
            <person name="Parks D.H."/>
            <person name="Chuvochina M."/>
            <person name="Waite D.W."/>
            <person name="Rinke C."/>
            <person name="Skarshewski A."/>
            <person name="Chaumeil P.A."/>
            <person name="Hugenholtz P."/>
        </authorList>
    </citation>
    <scope>NUCLEOTIDE SEQUENCE [LARGE SCALE GENOMIC DNA]</scope>
    <source>
        <strain evidence="1">UBA8844</strain>
    </source>
</reference>
<sequence length="392" mass="41053">MHRVLSHRVGRIAGTSRTAMAVAGLLVGASAPLAAQGSLGSLGFGYPVGGLSTRAAGTAGAFGEFDALSPLNPGALGGLPRLVLSAQTEPEYRKLSLNGVNESTTIQRVPLIAVLFPFRGGLALGLSASSFLDRSYSMITTGSAMIEGVSVPTNDRLDIRGAIGDMRAAVGWQINSRFKIGVGGHLITGENVAVRERTFADTLTFGSVVDSSRVNYFGTALSVGGEVRLVKGLSAIGSYRTGNSLKSRIRDSVRTTAEVPDRIGAALRYDGITGATFALGIEQVKWSSMASLGSNLTTAQDANNVRAGVEVQGPQFRGAPIFLRAGYARNELPFSVSAERVKETRYSTGFALPIARDAATIDFSLQRANRALANSGAKESAWLLGFGVQIRP</sequence>
<proteinExistence type="predicted"/>
<dbReference type="AlphaFoldDB" id="A0A3D4V6A0"/>